<sequence>MRWLTGFAILVYLALLSSPQTLAVYGSGVSRLADTQLQGLNPAISSALHQQELVADNDVDDKQPAIQSTITTTFQRVKSATAVSCQWFAITALTQAYSARAPPVSTSL</sequence>
<gene>
    <name evidence="2" type="ORF">KQY15_00830</name>
</gene>
<dbReference type="Proteomes" id="UP000704611">
    <property type="component" value="Unassembled WGS sequence"/>
</dbReference>
<evidence type="ECO:0000313" key="3">
    <source>
        <dbReference type="Proteomes" id="UP000704611"/>
    </source>
</evidence>
<organism evidence="2 3">
    <name type="scientific">Arsukibacterium indicum</name>
    <dbReference type="NCBI Taxonomy" id="2848612"/>
    <lineage>
        <taxon>Bacteria</taxon>
        <taxon>Pseudomonadati</taxon>
        <taxon>Pseudomonadota</taxon>
        <taxon>Gammaproteobacteria</taxon>
        <taxon>Chromatiales</taxon>
        <taxon>Chromatiaceae</taxon>
        <taxon>Arsukibacterium</taxon>
    </lineage>
</organism>
<evidence type="ECO:0000313" key="2">
    <source>
        <dbReference type="EMBL" id="MBV2127640.1"/>
    </source>
</evidence>
<name>A0ABS6MFQ5_9GAMM</name>
<reference evidence="2 3" key="1">
    <citation type="submission" date="2021-06" db="EMBL/GenBank/DDBJ databases">
        <title>Rheinheimera indica sp. nov., isolated from deep-sea sediment.</title>
        <authorList>
            <person name="Wang Z."/>
            <person name="Zhang X.-Y."/>
        </authorList>
    </citation>
    <scope>NUCLEOTIDE SEQUENCE [LARGE SCALE GENOMIC DNA]</scope>
    <source>
        <strain evidence="2 3">SM2107</strain>
    </source>
</reference>
<comment type="caution">
    <text evidence="2">The sequence shown here is derived from an EMBL/GenBank/DDBJ whole genome shotgun (WGS) entry which is preliminary data.</text>
</comment>
<proteinExistence type="predicted"/>
<protein>
    <submittedName>
        <fullName evidence="2">Uncharacterized protein</fullName>
    </submittedName>
</protein>
<keyword evidence="1" id="KW-0732">Signal</keyword>
<feature type="signal peptide" evidence="1">
    <location>
        <begin position="1"/>
        <end position="23"/>
    </location>
</feature>
<accession>A0ABS6MFQ5</accession>
<evidence type="ECO:0000256" key="1">
    <source>
        <dbReference type="SAM" id="SignalP"/>
    </source>
</evidence>
<dbReference type="EMBL" id="JAHRID010000001">
    <property type="protein sequence ID" value="MBV2127640.1"/>
    <property type="molecule type" value="Genomic_DNA"/>
</dbReference>
<feature type="chain" id="PRO_5046111473" evidence="1">
    <location>
        <begin position="24"/>
        <end position="108"/>
    </location>
</feature>
<keyword evidence="3" id="KW-1185">Reference proteome</keyword>
<dbReference type="RefSeq" id="WP_217666499.1">
    <property type="nucleotide sequence ID" value="NZ_JAHRID010000001.1"/>
</dbReference>